<feature type="transmembrane region" description="Helical" evidence="1">
    <location>
        <begin position="15"/>
        <end position="37"/>
    </location>
</feature>
<dbReference type="OrthoDB" id="7238323at2"/>
<feature type="transmembrane region" description="Helical" evidence="1">
    <location>
        <begin position="215"/>
        <end position="233"/>
    </location>
</feature>
<feature type="transmembrane region" description="Helical" evidence="1">
    <location>
        <begin position="358"/>
        <end position="379"/>
    </location>
</feature>
<dbReference type="PANTHER" id="PTHR34219:SF3">
    <property type="entry name" value="BLL7967 PROTEIN"/>
    <property type="match status" value="1"/>
</dbReference>
<name>A0A6L6QNK7_9BURK</name>
<keyword evidence="1" id="KW-0472">Membrane</keyword>
<dbReference type="Pfam" id="PF03929">
    <property type="entry name" value="PepSY_TM"/>
    <property type="match status" value="1"/>
</dbReference>
<dbReference type="InterPro" id="IPR005625">
    <property type="entry name" value="PepSY-ass_TM"/>
</dbReference>
<protein>
    <submittedName>
        <fullName evidence="2">PepSY domain-containing protein</fullName>
    </submittedName>
</protein>
<gene>
    <name evidence="2" type="ORF">GM658_24440</name>
</gene>
<dbReference type="PANTHER" id="PTHR34219">
    <property type="entry name" value="IRON-REGULATED INNER MEMBRANE PROTEIN-RELATED"/>
    <property type="match status" value="1"/>
</dbReference>
<organism evidence="2 3">
    <name type="scientific">Massilia eburnea</name>
    <dbReference type="NCBI Taxonomy" id="1776165"/>
    <lineage>
        <taxon>Bacteria</taxon>
        <taxon>Pseudomonadati</taxon>
        <taxon>Pseudomonadota</taxon>
        <taxon>Betaproteobacteria</taxon>
        <taxon>Burkholderiales</taxon>
        <taxon>Oxalobacteraceae</taxon>
        <taxon>Telluria group</taxon>
        <taxon>Massilia</taxon>
    </lineage>
</organism>
<accession>A0A6L6QNK7</accession>
<evidence type="ECO:0000313" key="3">
    <source>
        <dbReference type="Proteomes" id="UP000472320"/>
    </source>
</evidence>
<comment type="caution">
    <text evidence="2">The sequence shown here is derived from an EMBL/GenBank/DDBJ whole genome shotgun (WGS) entry which is preliminary data.</text>
</comment>
<keyword evidence="1" id="KW-1133">Transmembrane helix</keyword>
<sequence length="411" mass="44691">MLTGLLRARLREIHLYVSLVFGAIFVTAGLTGAAIAWTHELDAALNPGLLHSQAPAGAPDQAPAPAQVQAAVERLLAEPGYGKPTQLMLPYEADDVYVAWYRQPKKEKGSFATDVARQVMLDRYSLRILGERNYGEFGLSRELLMPSLFHVHRYLFAGEVGKTVTGISGLLLALTSLLGFVLWWPKATLSSLRKALTVRGAVNSRHFHYSFHRTAGFFMTPVLAVLGFTGMAMNLPDWVRPAVAVVATLAPNAKLANGPAAGREPISVAAALEAAQQSVPHGRLTRVAIASSKAPFEIRLRQPDEVREGDGLTRVSVDAFSGAVLRVRDPLKAAPGDSFFNWQFPLHTGEAFGLAGRVLVSFSGLAPLAFMLTGLLLWLGRRKMHQKASTKQVKKVAKRSQMVHTEICENV</sequence>
<dbReference type="Proteomes" id="UP000472320">
    <property type="component" value="Unassembled WGS sequence"/>
</dbReference>
<keyword evidence="3" id="KW-1185">Reference proteome</keyword>
<dbReference type="AlphaFoldDB" id="A0A6L6QNK7"/>
<dbReference type="EMBL" id="WNKX01000027">
    <property type="protein sequence ID" value="MTW13765.1"/>
    <property type="molecule type" value="Genomic_DNA"/>
</dbReference>
<evidence type="ECO:0000256" key="1">
    <source>
        <dbReference type="SAM" id="Phobius"/>
    </source>
</evidence>
<dbReference type="RefSeq" id="WP_155456679.1">
    <property type="nucleotide sequence ID" value="NZ_WNKX01000027.1"/>
</dbReference>
<evidence type="ECO:0000313" key="2">
    <source>
        <dbReference type="EMBL" id="MTW13765.1"/>
    </source>
</evidence>
<reference evidence="2 3" key="1">
    <citation type="submission" date="2019-11" db="EMBL/GenBank/DDBJ databases">
        <title>Type strains purchased from KCTC, JCM and DSMZ.</title>
        <authorList>
            <person name="Lu H."/>
        </authorList>
    </citation>
    <scope>NUCLEOTIDE SEQUENCE [LARGE SCALE GENOMIC DNA]</scope>
    <source>
        <strain evidence="2 3">JCM 31587</strain>
    </source>
</reference>
<feature type="transmembrane region" description="Helical" evidence="1">
    <location>
        <begin position="164"/>
        <end position="184"/>
    </location>
</feature>
<keyword evidence="1" id="KW-0812">Transmembrane</keyword>
<proteinExistence type="predicted"/>